<evidence type="ECO:0000313" key="9">
    <source>
        <dbReference type="EMBL" id="MQQ07028.1"/>
    </source>
</evidence>
<dbReference type="GO" id="GO:0005886">
    <property type="term" value="C:plasma membrane"/>
    <property type="evidence" value="ECO:0007669"/>
    <property type="project" value="UniProtKB-SubCell"/>
</dbReference>
<reference evidence="9 10" key="1">
    <citation type="submission" date="2019-10" db="EMBL/GenBank/DDBJ databases">
        <title>Epibacterium sp. nov., isolated from seawater.</title>
        <authorList>
            <person name="Zhang X."/>
            <person name="Li N."/>
        </authorList>
    </citation>
    <scope>NUCLEOTIDE SEQUENCE [LARGE SCALE GENOMIC DNA]</scope>
    <source>
        <strain evidence="9 10">SM1979</strain>
    </source>
</reference>
<gene>
    <name evidence="9" type="ORF">GFB49_01025</name>
</gene>
<feature type="transmembrane region" description="Helical" evidence="6">
    <location>
        <begin position="315"/>
        <end position="332"/>
    </location>
</feature>
<evidence type="ECO:0000313" key="10">
    <source>
        <dbReference type="Proteomes" id="UP000444174"/>
    </source>
</evidence>
<protein>
    <submittedName>
        <fullName evidence="9">DUF4131 domain-containing protein</fullName>
    </submittedName>
</protein>
<dbReference type="InterPro" id="IPR052159">
    <property type="entry name" value="Competence_DNA_uptake"/>
</dbReference>
<feature type="transmembrane region" description="Helical" evidence="6">
    <location>
        <begin position="424"/>
        <end position="449"/>
    </location>
</feature>
<feature type="transmembrane region" description="Helical" evidence="6">
    <location>
        <begin position="69"/>
        <end position="89"/>
    </location>
</feature>
<dbReference type="RefSeq" id="WP_153213948.1">
    <property type="nucleotide sequence ID" value="NZ_WIBF01000001.1"/>
</dbReference>
<keyword evidence="4 6" id="KW-1133">Transmembrane helix</keyword>
<dbReference type="InterPro" id="IPR004477">
    <property type="entry name" value="ComEC_N"/>
</dbReference>
<feature type="transmembrane region" description="Helical" evidence="6">
    <location>
        <begin position="18"/>
        <end position="36"/>
    </location>
</feature>
<feature type="transmembrane region" description="Helical" evidence="6">
    <location>
        <begin position="488"/>
        <end position="505"/>
    </location>
</feature>
<proteinExistence type="predicted"/>
<comment type="caution">
    <text evidence="9">The sequence shown here is derived from an EMBL/GenBank/DDBJ whole genome shotgun (WGS) entry which is preliminary data.</text>
</comment>
<comment type="subcellular location">
    <subcellularLocation>
        <location evidence="1">Cell membrane</location>
        <topology evidence="1">Multi-pass membrane protein</topology>
    </subcellularLocation>
</comment>
<dbReference type="AlphaFoldDB" id="A0A843YAX2"/>
<keyword evidence="2" id="KW-1003">Cell membrane</keyword>
<feature type="transmembrane region" description="Helical" evidence="6">
    <location>
        <begin position="293"/>
        <end position="309"/>
    </location>
</feature>
<evidence type="ECO:0000256" key="1">
    <source>
        <dbReference type="ARBA" id="ARBA00004651"/>
    </source>
</evidence>
<dbReference type="Proteomes" id="UP000444174">
    <property type="component" value="Unassembled WGS sequence"/>
</dbReference>
<keyword evidence="10" id="KW-1185">Reference proteome</keyword>
<dbReference type="EMBL" id="WIBF01000001">
    <property type="protein sequence ID" value="MQQ07028.1"/>
    <property type="molecule type" value="Genomic_DNA"/>
</dbReference>
<dbReference type="Pfam" id="PF13567">
    <property type="entry name" value="DUF4131"/>
    <property type="match status" value="1"/>
</dbReference>
<dbReference type="Pfam" id="PF03772">
    <property type="entry name" value="Competence"/>
    <property type="match status" value="1"/>
</dbReference>
<feature type="transmembrane region" description="Helical" evidence="6">
    <location>
        <begin position="360"/>
        <end position="379"/>
    </location>
</feature>
<dbReference type="PANTHER" id="PTHR30619">
    <property type="entry name" value="DNA INTERNALIZATION/COMPETENCE PROTEIN COMEC/REC2"/>
    <property type="match status" value="1"/>
</dbReference>
<dbReference type="NCBIfam" id="TIGR00360">
    <property type="entry name" value="ComEC_N-term"/>
    <property type="match status" value="1"/>
</dbReference>
<organism evidence="9 10">
    <name type="scientific">Tritonibacter litoralis</name>
    <dbReference type="NCBI Taxonomy" id="2662264"/>
    <lineage>
        <taxon>Bacteria</taxon>
        <taxon>Pseudomonadati</taxon>
        <taxon>Pseudomonadota</taxon>
        <taxon>Alphaproteobacteria</taxon>
        <taxon>Rhodobacterales</taxon>
        <taxon>Paracoccaceae</taxon>
        <taxon>Tritonibacter</taxon>
    </lineage>
</organism>
<evidence type="ECO:0000259" key="7">
    <source>
        <dbReference type="Pfam" id="PF03772"/>
    </source>
</evidence>
<feature type="transmembrane region" description="Helical" evidence="6">
    <location>
        <begin position="42"/>
        <end position="62"/>
    </location>
</feature>
<evidence type="ECO:0000256" key="4">
    <source>
        <dbReference type="ARBA" id="ARBA00022989"/>
    </source>
</evidence>
<keyword evidence="5 6" id="KW-0472">Membrane</keyword>
<name>A0A843YAX2_9RHOB</name>
<dbReference type="PANTHER" id="PTHR30619:SF1">
    <property type="entry name" value="RECOMBINATION PROTEIN 2"/>
    <property type="match status" value="1"/>
</dbReference>
<evidence type="ECO:0000259" key="8">
    <source>
        <dbReference type="Pfam" id="PF13567"/>
    </source>
</evidence>
<evidence type="ECO:0000256" key="2">
    <source>
        <dbReference type="ARBA" id="ARBA00022475"/>
    </source>
</evidence>
<sequence>MRIGTALLESWNLQQGHLFPWSAVCFAAGVGLYFQWPVEPGPWVWVGMCGFLGLGLGALIFASVRTVGWLLVLAVAGFGAGALRAHWVAAPVLEFRYYGSVEGRLIAVDRSQSDALRLTLDQVRLSRMSAERTPAKVRIALRELDRPPPIGAHVMTTAHLAPAGGPVEPGGFDFRRHLWFLGIGAVGYSRVPVLMSAPPGGELWVARFRAKITRALHDRLPGAGGAVAAAILTGDRSGLGAQTVEDLRASNLAHLLAISGLHMGLLTGVVFAAARMALVIVGMITGLRIRAKKSAAALALVAASLYLLISGGNVATERAFVMVAVIMVAVLLERRALTLRSVALAALIVLTHRPESLLSPGFQMSFAATTALVAVFGHLRHHNWNIGPRWARPLLILLMSSAVAGLATAPYGAAHFNTLSHYGLLANLLAVPVMGGLVMPAAVAAVVMLPFGAEGIALRAMVQGLEWILGVAQFVSHLPNPQSFVAQPSQSIVLVLTAGAIFVALWQGKGRLVGVAVVVLALCMWQRVERPWILIAEDGGLVGVMDGTHRVLSKAKGSGFPAKVWLENDGKPQSQPEAASDWAQANPGIIPIRGKRAAEAFLGCEGDWLVVSNQPLSDQGIAPHCLILDPTVLRQTGSVSIDQSGQITTSRSQTGLRLWSPSKWHGTVDPLAGQKIPVPEQ</sequence>
<dbReference type="InterPro" id="IPR025405">
    <property type="entry name" value="DUF4131"/>
</dbReference>
<feature type="domain" description="ComEC/Rec2-related protein" evidence="7">
    <location>
        <begin position="231"/>
        <end position="508"/>
    </location>
</feature>
<feature type="transmembrane region" description="Helical" evidence="6">
    <location>
        <begin position="255"/>
        <end position="281"/>
    </location>
</feature>
<evidence type="ECO:0000256" key="3">
    <source>
        <dbReference type="ARBA" id="ARBA00022692"/>
    </source>
</evidence>
<evidence type="ECO:0000256" key="6">
    <source>
        <dbReference type="SAM" id="Phobius"/>
    </source>
</evidence>
<evidence type="ECO:0000256" key="5">
    <source>
        <dbReference type="ARBA" id="ARBA00023136"/>
    </source>
</evidence>
<accession>A0A843YAX2</accession>
<feature type="domain" description="DUF4131" evidence="8">
    <location>
        <begin position="41"/>
        <end position="190"/>
    </location>
</feature>
<keyword evidence="3 6" id="KW-0812">Transmembrane</keyword>
<feature type="transmembrane region" description="Helical" evidence="6">
    <location>
        <begin position="391"/>
        <end position="412"/>
    </location>
</feature>